<dbReference type="InterPro" id="IPR002575">
    <property type="entry name" value="Aminoglycoside_PTrfase"/>
</dbReference>
<evidence type="ECO:0000313" key="3">
    <source>
        <dbReference type="Proteomes" id="UP000460221"/>
    </source>
</evidence>
<keyword evidence="2" id="KW-0808">Transferase</keyword>
<dbReference type="Proteomes" id="UP000460221">
    <property type="component" value="Unassembled WGS sequence"/>
</dbReference>
<feature type="domain" description="Aminoglycoside phosphotransferase" evidence="1">
    <location>
        <begin position="42"/>
        <end position="267"/>
    </location>
</feature>
<dbReference type="EMBL" id="WLYK01000001">
    <property type="protein sequence ID" value="MTD12939.1"/>
    <property type="molecule type" value="Genomic_DNA"/>
</dbReference>
<dbReference type="SUPFAM" id="SSF56112">
    <property type="entry name" value="Protein kinase-like (PK-like)"/>
    <property type="match status" value="1"/>
</dbReference>
<dbReference type="Pfam" id="PF01636">
    <property type="entry name" value="APH"/>
    <property type="match status" value="1"/>
</dbReference>
<dbReference type="InterPro" id="IPR011009">
    <property type="entry name" value="Kinase-like_dom_sf"/>
</dbReference>
<evidence type="ECO:0000313" key="2">
    <source>
        <dbReference type="EMBL" id="MTD12939.1"/>
    </source>
</evidence>
<name>A0A7K1FHL5_9ACTN</name>
<organism evidence="2 3">
    <name type="scientific">Nakamurella alba</name>
    <dbReference type="NCBI Taxonomy" id="2665158"/>
    <lineage>
        <taxon>Bacteria</taxon>
        <taxon>Bacillati</taxon>
        <taxon>Actinomycetota</taxon>
        <taxon>Actinomycetes</taxon>
        <taxon>Nakamurellales</taxon>
        <taxon>Nakamurellaceae</taxon>
        <taxon>Nakamurella</taxon>
    </lineage>
</organism>
<sequence length="331" mass="35104">MGIPERMNDVSAQPLIDWAIAGLAEQGITADGAPEVRNRDWSIVVRQPTDRGVVWLKASARGFAAEAGLLVLLGAAAPEHVLQPLLADPDRGWFVTPDGGPVLSDSGAAGSGQWISLLTGYADLQRAVADEVDALRATGLPDMSPATLPAWWEKVLDRAAEEPDVPLGLADLDALRGLGGQVAAWAAELDEDITSGRLPLSVDHNDLHTDNVFVTGGELRIFDWGDAALAHPFTCLGLALRTATGIEDVPTGIDDGPLRAAYLQRWAGPDAEVPTWMQRSCLLAEGMSYLSLAASWLRLPGGFGPEFAGYFASFLTGFRDFAADPQLPTTG</sequence>
<dbReference type="RefSeq" id="WP_154766913.1">
    <property type="nucleotide sequence ID" value="NZ_WLYK01000001.1"/>
</dbReference>
<dbReference type="AlphaFoldDB" id="A0A7K1FHL5"/>
<protein>
    <submittedName>
        <fullName evidence="2">Phosphotransferase</fullName>
    </submittedName>
</protein>
<keyword evidence="3" id="KW-1185">Reference proteome</keyword>
<proteinExistence type="predicted"/>
<reference evidence="2 3" key="1">
    <citation type="submission" date="2019-11" db="EMBL/GenBank/DDBJ databases">
        <authorList>
            <person name="Jiang L.-Q."/>
        </authorList>
    </citation>
    <scope>NUCLEOTIDE SEQUENCE [LARGE SCALE GENOMIC DNA]</scope>
    <source>
        <strain evidence="2 3">YIM 132087</strain>
    </source>
</reference>
<gene>
    <name evidence="2" type="ORF">GIS00_03140</name>
</gene>
<comment type="caution">
    <text evidence="2">The sequence shown here is derived from an EMBL/GenBank/DDBJ whole genome shotgun (WGS) entry which is preliminary data.</text>
</comment>
<dbReference type="GO" id="GO:0016740">
    <property type="term" value="F:transferase activity"/>
    <property type="evidence" value="ECO:0007669"/>
    <property type="project" value="UniProtKB-KW"/>
</dbReference>
<evidence type="ECO:0000259" key="1">
    <source>
        <dbReference type="Pfam" id="PF01636"/>
    </source>
</evidence>
<dbReference type="Gene3D" id="3.90.1200.10">
    <property type="match status" value="1"/>
</dbReference>
<accession>A0A7K1FHL5</accession>